<evidence type="ECO:0000313" key="5">
    <source>
        <dbReference type="Proteomes" id="UP000790347"/>
    </source>
</evidence>
<dbReference type="Proteomes" id="UP000828236">
    <property type="component" value="Unassembled WGS sequence"/>
</dbReference>
<comment type="caution">
    <text evidence="4">The sequence shown here is derived from an EMBL/GenBank/DDBJ whole genome shotgun (WGS) entry which is preliminary data.</text>
</comment>
<dbReference type="InterPro" id="IPR056690">
    <property type="entry name" value="DUF7788"/>
</dbReference>
<proteinExistence type="predicted"/>
<dbReference type="PANTHER" id="PTHR31373:SF27">
    <property type="entry name" value="TROVE DOMAIN-CONTAINING PROTEIN"/>
    <property type="match status" value="1"/>
</dbReference>
<gene>
    <name evidence="4" type="ORF">DERF_009626</name>
    <name evidence="3" type="ORF">HUG17_7478</name>
</gene>
<accession>A0A922HVH2</accession>
<dbReference type="Pfam" id="PF11443">
    <property type="entry name" value="DUF2828"/>
    <property type="match status" value="1"/>
</dbReference>
<reference evidence="4" key="4">
    <citation type="journal article" date="2022" name="Res Sq">
        <title>Comparative Genomics Reveals Insights into the Divergent Evolution of Astigmatic Mites and Household Pest Adaptations.</title>
        <authorList>
            <person name="Xiong Q."/>
            <person name="Wan A.T.-Y."/>
            <person name="Liu X.-Y."/>
            <person name="Fung C.S.-H."/>
            <person name="Xiao X."/>
            <person name="Malainual N."/>
            <person name="Hou J."/>
            <person name="Wang L."/>
            <person name="Wang M."/>
            <person name="Yang K."/>
            <person name="Cui Y."/>
            <person name="Leung E."/>
            <person name="Nong W."/>
            <person name="Shin S.-K."/>
            <person name="Au S."/>
            <person name="Jeong K.Y."/>
            <person name="Chew F.T."/>
            <person name="Hui J."/>
            <person name="Leung T.F."/>
            <person name="Tungtrongchitr A."/>
            <person name="Zhong N."/>
            <person name="Liu Z."/>
            <person name="Tsui S."/>
        </authorList>
    </citation>
    <scope>NUCLEOTIDE SEQUENCE</scope>
    <source>
        <strain evidence="4">Derf</strain>
        <tissue evidence="4">Whole organism</tissue>
    </source>
</reference>
<dbReference type="InterPro" id="IPR058580">
    <property type="entry name" value="DUF2828"/>
</dbReference>
<dbReference type="PIRSF" id="PIRSF015417">
    <property type="entry name" value="T31B5_30_vWA"/>
    <property type="match status" value="1"/>
</dbReference>
<dbReference type="SUPFAM" id="SSF53300">
    <property type="entry name" value="vWA-like"/>
    <property type="match status" value="1"/>
</dbReference>
<name>A0A922HVH2_DERFA</name>
<dbReference type="InterPro" id="IPR011205">
    <property type="entry name" value="UCP015417_vWA"/>
</dbReference>
<dbReference type="AlphaFoldDB" id="A0A922HVH2"/>
<sequence>MSLTLTENFSLTFDSSSDARLDFFFHVIEGSSSERTTELLEKSWSQSPLDTMKMIINCRDIRGGKGIRPQALICLQWLYKNQYDNLLLNLAHFDEFGCWKDYLNLLLIALFDVLPHDVDTSDKKTKKYHTHVNRFDTVILRSFPKIKRQELEMIPTVVRQVERKFIVNDESQKKIVRQIITERNLDGKKFEYKQVNKYFPQKNPDAKKFFYKFKTDKAKLKKLNEYRREYFNKIYENDTKFRQLYDRIVDLFAQQLAKDYGYLKEENFNKISLTSKWLPNRNRFFDKYFFILGPVAKKFFELQPEILIEIQSTKRNDEKQMIILLSRICTKLRRQIQVSEIFMSSKSWETIDYKHVPSVAMLLYRQAFIRNDHERFNEFIGSKSLNAGALTPADLVKQVMDGTILGVDLFNADIPENLDEQKLTSLKAIDNQWRSLVNNVRANGSLLATNTLAVCDVSGSMCYTPQAIKPIHGAIGLTLFLMEIADKAWNNRCISFSETPSFHQIDMTKPLVERCKQMVKCSWGMNTDLNLVFDLILNYGKENKLTSEQMPKILFIFTDMEFDCAIREKTNYESFKIQYELAGYRTPFIIFWNLKGEKTSKSTPVKYNQDGVLLLSGFSAQTFKFLFSVKDFSEITPLVMLLKIINDPRYDCIKVID</sequence>
<evidence type="ECO:0000259" key="2">
    <source>
        <dbReference type="Pfam" id="PF25043"/>
    </source>
</evidence>
<dbReference type="OrthoDB" id="1149618at2759"/>
<evidence type="ECO:0000259" key="1">
    <source>
        <dbReference type="Pfam" id="PF11443"/>
    </source>
</evidence>
<dbReference type="InterPro" id="IPR036465">
    <property type="entry name" value="vWFA_dom_sf"/>
</dbReference>
<keyword evidence="5" id="KW-1185">Reference proteome</keyword>
<dbReference type="GO" id="GO:0032991">
    <property type="term" value="C:protein-containing complex"/>
    <property type="evidence" value="ECO:0007669"/>
    <property type="project" value="UniProtKB-ARBA"/>
</dbReference>
<dbReference type="EMBL" id="SDOV01000009">
    <property type="protein sequence ID" value="KAH7637272.1"/>
    <property type="molecule type" value="Genomic_DNA"/>
</dbReference>
<dbReference type="PANTHER" id="PTHR31373">
    <property type="entry name" value="OS06G0652100 PROTEIN"/>
    <property type="match status" value="1"/>
</dbReference>
<dbReference type="EMBL" id="ASGP02000004">
    <property type="protein sequence ID" value="KAH9511155.1"/>
    <property type="molecule type" value="Genomic_DNA"/>
</dbReference>
<feature type="domain" description="DUF2828" evidence="1">
    <location>
        <begin position="6"/>
        <end position="446"/>
    </location>
</feature>
<reference evidence="3" key="2">
    <citation type="submission" date="2020-06" db="EMBL/GenBank/DDBJ databases">
        <authorList>
            <person name="Ji K."/>
            <person name="Li J."/>
        </authorList>
    </citation>
    <scope>NUCLEOTIDE SEQUENCE</scope>
    <source>
        <strain evidence="3">JKM2019</strain>
        <tissue evidence="3">Whole body</tissue>
    </source>
</reference>
<protein>
    <submittedName>
        <fullName evidence="4">Uncharacterized protein</fullName>
    </submittedName>
</protein>
<dbReference type="Pfam" id="PF25043">
    <property type="entry name" value="DUF7788"/>
    <property type="match status" value="1"/>
</dbReference>
<reference evidence="4" key="1">
    <citation type="submission" date="2013-05" db="EMBL/GenBank/DDBJ databases">
        <authorList>
            <person name="Yim A.K.Y."/>
            <person name="Chan T.F."/>
            <person name="Ji K.M."/>
            <person name="Liu X.Y."/>
            <person name="Zhou J.W."/>
            <person name="Li R.Q."/>
            <person name="Yang K.Y."/>
            <person name="Li J."/>
            <person name="Li M."/>
            <person name="Law P.T.W."/>
            <person name="Wu Y.L."/>
            <person name="Cai Z.L."/>
            <person name="Qin H."/>
            <person name="Bao Y."/>
            <person name="Leung R.K.K."/>
            <person name="Ng P.K.S."/>
            <person name="Zou J."/>
            <person name="Zhong X.J."/>
            <person name="Ran P.X."/>
            <person name="Zhong N.S."/>
            <person name="Liu Z.G."/>
            <person name="Tsui S.K.W."/>
        </authorList>
    </citation>
    <scope>NUCLEOTIDE SEQUENCE</scope>
    <source>
        <strain evidence="4">Derf</strain>
        <tissue evidence="4">Whole organism</tissue>
    </source>
</reference>
<organism evidence="4 5">
    <name type="scientific">Dermatophagoides farinae</name>
    <name type="common">American house dust mite</name>
    <dbReference type="NCBI Taxonomy" id="6954"/>
    <lineage>
        <taxon>Eukaryota</taxon>
        <taxon>Metazoa</taxon>
        <taxon>Ecdysozoa</taxon>
        <taxon>Arthropoda</taxon>
        <taxon>Chelicerata</taxon>
        <taxon>Arachnida</taxon>
        <taxon>Acari</taxon>
        <taxon>Acariformes</taxon>
        <taxon>Sarcoptiformes</taxon>
        <taxon>Astigmata</taxon>
        <taxon>Psoroptidia</taxon>
        <taxon>Analgoidea</taxon>
        <taxon>Pyroglyphidae</taxon>
        <taxon>Dermatophagoidinae</taxon>
        <taxon>Dermatophagoides</taxon>
    </lineage>
</organism>
<dbReference type="Proteomes" id="UP000790347">
    <property type="component" value="Unassembled WGS sequence"/>
</dbReference>
<feature type="domain" description="DUF7788" evidence="2">
    <location>
        <begin position="450"/>
        <end position="632"/>
    </location>
</feature>
<evidence type="ECO:0000313" key="3">
    <source>
        <dbReference type="EMBL" id="KAH7637272.1"/>
    </source>
</evidence>
<dbReference type="Gene3D" id="3.40.50.410">
    <property type="entry name" value="von Willebrand factor, type A domain"/>
    <property type="match status" value="1"/>
</dbReference>
<reference evidence="3" key="3">
    <citation type="journal article" date="2021" name="World Allergy Organ. J.">
        <title>Chromosome-level assembly of Dermatophagoides farinae genome and transcriptome reveals two novel allergens Der f 37 and Der f 39.</title>
        <authorList>
            <person name="Chen J."/>
            <person name="Cai Z."/>
            <person name="Fan D."/>
            <person name="Hu J."/>
            <person name="Hou Y."/>
            <person name="He Y."/>
            <person name="Zhang Z."/>
            <person name="Zhao Z."/>
            <person name="Gao P."/>
            <person name="Hu W."/>
            <person name="Sun J."/>
            <person name="Li J."/>
            <person name="Ji K."/>
        </authorList>
    </citation>
    <scope>NUCLEOTIDE SEQUENCE</scope>
    <source>
        <strain evidence="3">JKM2019</strain>
    </source>
</reference>
<evidence type="ECO:0000313" key="4">
    <source>
        <dbReference type="EMBL" id="KAH9511155.1"/>
    </source>
</evidence>